<dbReference type="InterPro" id="IPR018391">
    <property type="entry name" value="PQQ_b-propeller_rpt"/>
</dbReference>
<keyword evidence="4" id="KW-1185">Reference proteome</keyword>
<protein>
    <submittedName>
        <fullName evidence="3">Outer membrane protein assembly factor BamB, contains PQQ-like beta-propeller repeat</fullName>
    </submittedName>
</protein>
<dbReference type="SMART" id="SM00564">
    <property type="entry name" value="PQQ"/>
    <property type="match status" value="7"/>
</dbReference>
<keyword evidence="1" id="KW-0732">Signal</keyword>
<dbReference type="InterPro" id="IPR002372">
    <property type="entry name" value="PQQ_rpt_dom"/>
</dbReference>
<evidence type="ECO:0000256" key="1">
    <source>
        <dbReference type="SAM" id="SignalP"/>
    </source>
</evidence>
<dbReference type="PANTHER" id="PTHR34512:SF30">
    <property type="entry name" value="OUTER MEMBRANE PROTEIN ASSEMBLY FACTOR BAMB"/>
    <property type="match status" value="1"/>
</dbReference>
<dbReference type="PANTHER" id="PTHR34512">
    <property type="entry name" value="CELL SURFACE PROTEIN"/>
    <property type="match status" value="1"/>
</dbReference>
<proteinExistence type="predicted"/>
<feature type="signal peptide" evidence="1">
    <location>
        <begin position="1"/>
        <end position="21"/>
    </location>
</feature>
<evidence type="ECO:0000259" key="2">
    <source>
        <dbReference type="Pfam" id="PF13360"/>
    </source>
</evidence>
<dbReference type="InterPro" id="IPR015943">
    <property type="entry name" value="WD40/YVTN_repeat-like_dom_sf"/>
</dbReference>
<evidence type="ECO:0000313" key="4">
    <source>
        <dbReference type="Proteomes" id="UP000198393"/>
    </source>
</evidence>
<dbReference type="Proteomes" id="UP000198393">
    <property type="component" value="Unassembled WGS sequence"/>
</dbReference>
<dbReference type="Pfam" id="PF13360">
    <property type="entry name" value="PQQ_2"/>
    <property type="match status" value="2"/>
</dbReference>
<name>A0A239EJJ0_EKHLU</name>
<organism evidence="3 4">
    <name type="scientific">Ekhidna lutea</name>
    <dbReference type="NCBI Taxonomy" id="447679"/>
    <lineage>
        <taxon>Bacteria</taxon>
        <taxon>Pseudomonadati</taxon>
        <taxon>Bacteroidota</taxon>
        <taxon>Cytophagia</taxon>
        <taxon>Cytophagales</taxon>
        <taxon>Reichenbachiellaceae</taxon>
        <taxon>Ekhidna</taxon>
    </lineage>
</organism>
<sequence>MKRLMTFVLGLTYITCSFAQALSLDWSFQTSDRILAASLIQDETIFVGNEGGDFYALDLQGNEKWKIETGGNIQAKATWVDGNVFFESANVFYLVNAKNGKQIWKFNTGMEPFIFKYEEREWPYKIDPFDDKRSIATYHSGIIYVGSGDGNVYGLNASNGLVVKTYPADENAPVRSSPFVKDDRLYFGDWEGMVYCYSLDSDKLIWKKKTYRGEKPYGTFGGVVSEFLAYDGLLFFGARNYMLNVLDIETGEKEWTYTDAKKGWVIGDPVIYKDTLYIGGSDNYSMLAFDPIIGRPIWSQNGGKNIYTKPIVTEEWVIYTAGNGYNPKDSGAIFLLNRKSGEEIARFDVPEGTFSSPSMFKNLVVFGCYDGKIYSLKVE</sequence>
<feature type="chain" id="PRO_5012466964" evidence="1">
    <location>
        <begin position="22"/>
        <end position="379"/>
    </location>
</feature>
<dbReference type="SUPFAM" id="SSF50998">
    <property type="entry name" value="Quinoprotein alcohol dehydrogenase-like"/>
    <property type="match status" value="2"/>
</dbReference>
<accession>A0A239EJJ0</accession>
<gene>
    <name evidence="3" type="ORF">SAMN05421640_0182</name>
</gene>
<evidence type="ECO:0000313" key="3">
    <source>
        <dbReference type="EMBL" id="SNS44739.1"/>
    </source>
</evidence>
<dbReference type="InterPro" id="IPR011047">
    <property type="entry name" value="Quinoprotein_ADH-like_sf"/>
</dbReference>
<dbReference type="AlphaFoldDB" id="A0A239EJJ0"/>
<feature type="domain" description="Pyrrolo-quinoline quinone repeat" evidence="2">
    <location>
        <begin position="192"/>
        <end position="347"/>
    </location>
</feature>
<dbReference type="RefSeq" id="WP_089354966.1">
    <property type="nucleotide sequence ID" value="NZ_FZPD01000001.1"/>
</dbReference>
<dbReference type="EMBL" id="FZPD01000001">
    <property type="protein sequence ID" value="SNS44739.1"/>
    <property type="molecule type" value="Genomic_DNA"/>
</dbReference>
<feature type="domain" description="Pyrrolo-quinoline quinone repeat" evidence="2">
    <location>
        <begin position="93"/>
        <end position="187"/>
    </location>
</feature>
<dbReference type="Gene3D" id="2.130.10.10">
    <property type="entry name" value="YVTN repeat-like/Quinoprotein amine dehydrogenase"/>
    <property type="match status" value="2"/>
</dbReference>
<reference evidence="3 4" key="1">
    <citation type="submission" date="2017-06" db="EMBL/GenBank/DDBJ databases">
        <authorList>
            <person name="Kim H.J."/>
            <person name="Triplett B.A."/>
        </authorList>
    </citation>
    <scope>NUCLEOTIDE SEQUENCE [LARGE SCALE GENOMIC DNA]</scope>
    <source>
        <strain evidence="3 4">DSM 19307</strain>
    </source>
</reference>
<dbReference type="OrthoDB" id="7012117at2"/>